<dbReference type="Gene3D" id="1.10.10.10">
    <property type="entry name" value="Winged helix-like DNA-binding domain superfamily/Winged helix DNA-binding domain"/>
    <property type="match status" value="1"/>
</dbReference>
<organism evidence="8 9">
    <name type="scientific">Glossina morsitans morsitans</name>
    <name type="common">Savannah tsetse fly</name>
    <dbReference type="NCBI Taxonomy" id="37546"/>
    <lineage>
        <taxon>Eukaryota</taxon>
        <taxon>Metazoa</taxon>
        <taxon>Ecdysozoa</taxon>
        <taxon>Arthropoda</taxon>
        <taxon>Hexapoda</taxon>
        <taxon>Insecta</taxon>
        <taxon>Pterygota</taxon>
        <taxon>Neoptera</taxon>
        <taxon>Endopterygota</taxon>
        <taxon>Diptera</taxon>
        <taxon>Brachycera</taxon>
        <taxon>Muscomorpha</taxon>
        <taxon>Hippoboscoidea</taxon>
        <taxon>Glossinidae</taxon>
        <taxon>Glossina</taxon>
    </lineage>
</organism>
<dbReference type="EnsemblMetazoa" id="GMOY003904-RA">
    <property type="protein sequence ID" value="GMOY003904-PA"/>
    <property type="gene ID" value="GMOY003904"/>
</dbReference>
<keyword evidence="9" id="KW-1185">Reference proteome</keyword>
<feature type="compositionally biased region" description="Basic and acidic residues" evidence="5">
    <location>
        <begin position="150"/>
        <end position="165"/>
    </location>
</feature>
<dbReference type="SUPFAM" id="SSF54197">
    <property type="entry name" value="HIT-like"/>
    <property type="match status" value="1"/>
</dbReference>
<feature type="compositionally biased region" description="Low complexity" evidence="5">
    <location>
        <begin position="238"/>
        <end position="253"/>
    </location>
</feature>
<feature type="region of interest" description="Disordered" evidence="5">
    <location>
        <begin position="354"/>
        <end position="389"/>
    </location>
</feature>
<evidence type="ECO:0000256" key="2">
    <source>
        <dbReference type="ARBA" id="ARBA00010014"/>
    </source>
</evidence>
<comment type="similarity">
    <text evidence="2">Belongs to the eukaryotic ribosomal protein eS19 family.</text>
</comment>
<feature type="compositionally biased region" description="Basic and acidic residues" evidence="5">
    <location>
        <begin position="102"/>
        <end position="113"/>
    </location>
</feature>
<proteinExistence type="inferred from homology"/>
<feature type="region of interest" description="Disordered" evidence="5">
    <location>
        <begin position="1"/>
        <end position="170"/>
    </location>
</feature>
<keyword evidence="4" id="KW-0687">Ribonucleoprotein</keyword>
<accession>A0A1B0FJ70</accession>
<dbReference type="PROSITE" id="PS00628">
    <property type="entry name" value="RIBOSOMAL_S19E"/>
    <property type="match status" value="1"/>
</dbReference>
<dbReference type="FunFam" id="1.10.10.10:FF:000118">
    <property type="entry name" value="40S ribosomal protein S19"/>
    <property type="match status" value="1"/>
</dbReference>
<name>A0A1B0FJ70_GLOMM</name>
<evidence type="ECO:0000256" key="1">
    <source>
        <dbReference type="ARBA" id="ARBA00006795"/>
    </source>
</evidence>
<evidence type="ECO:0000256" key="4">
    <source>
        <dbReference type="ARBA" id="ARBA00023274"/>
    </source>
</evidence>
<dbReference type="PANTHER" id="PTHR12072:SF5">
    <property type="entry name" value="CWF19-LIKE PROTEIN 2"/>
    <property type="match status" value="1"/>
</dbReference>
<reference evidence="8" key="1">
    <citation type="submission" date="2020-05" db="UniProtKB">
        <authorList>
            <consortium name="EnsemblMetazoa"/>
        </authorList>
    </citation>
    <scope>IDENTIFICATION</scope>
    <source>
        <strain evidence="8">Yale</strain>
    </source>
</reference>
<feature type="compositionally biased region" description="Basic residues" evidence="5">
    <location>
        <begin position="114"/>
        <end position="126"/>
    </location>
</feature>
<feature type="compositionally biased region" description="Basic residues" evidence="5">
    <location>
        <begin position="62"/>
        <end position="85"/>
    </location>
</feature>
<dbReference type="InterPro" id="IPR006768">
    <property type="entry name" value="Cwf19-like_C_dom-1"/>
</dbReference>
<dbReference type="Proteomes" id="UP000092444">
    <property type="component" value="Unassembled WGS sequence"/>
</dbReference>
<dbReference type="InterPro" id="IPR018277">
    <property type="entry name" value="Ribosomal_eS19_CS"/>
</dbReference>
<dbReference type="InterPro" id="IPR036388">
    <property type="entry name" value="WH-like_DNA-bd_sf"/>
</dbReference>
<sequence>MNSVQSENVDSKERARQQLKEARNEMLANAKQRAMQAEQEAHQEPKEESSSTKFEKRERENKKCKKRKDKKKKSKKNRTKSHKRSQPVNSSSEDSSESDANVNHEEHCINNESRKRKKKSDRRSKSPKVTEARPLQRDTWMTDTLLLKTYSKERVEKKANEKEPFETYDPCRNIRELNPYWKATGTGLPSAFQKPKNDTDEDEGGTSNSKSICYKKNDVTSQSWRKKNTGKDNKFLPRNRSNSSSSDTSSVTSEKLPNSDDKEGIKKQYEVSTIADVLTDQQMNELGAKLFKAEIMGNMTLAEELKNKLEKARKSRFELKERKNIDLNQVNGYEKRPIPSQHILLTYTDVAGHSRPLPQANSSHPCDLDGNHQKRKKRPRVESHDQGQRVRYFADDDKYDIKQMFEKEKYTSAADNNMEFANIVGKHNSLRDDVEDIFSEKVSQYDQQKAEAKALHQSIRDHQKLEKVLDNCDKCFESARMQKELLVTVGEKVYLALPWHVGLQTGHCVIASNQHTTCATQLDEDAWLEVEEFRKALTRMFDSQHKDVVFYEIANRLHRKPHVTIHCVPIGRKEGEMAPFYFKKAIEESEREWSVNKQLITLRERSFRKCIPKGLPYFWVNFGMDTGFAHVIEDEDRFPANFAQYTCLFFLFSVTSKMPGVTVKDIDQHAVVKAVAVFLKKTGKLKVPDQMDIIKTAKYKELAPYDPDWFYIRCASILRHLYHRSPAGVGSITKIYGGRKRNGVHPSHFCRAADGAARKALQALEHARLIEKHPDGGRKLTPIGQRDLDRIANQIVAKQRESAKQCGPLVISK</sequence>
<dbReference type="PhylomeDB" id="A0A1B0FJ70"/>
<dbReference type="AlphaFoldDB" id="A0A1B0FJ70"/>
<keyword evidence="3" id="KW-0689">Ribosomal protein</keyword>
<dbReference type="GO" id="GO:0002181">
    <property type="term" value="P:cytoplasmic translation"/>
    <property type="evidence" value="ECO:0007669"/>
    <property type="project" value="UniProtKB-ARBA"/>
</dbReference>
<dbReference type="InterPro" id="IPR040194">
    <property type="entry name" value="Cwf19-like"/>
</dbReference>
<dbReference type="SMART" id="SM01413">
    <property type="entry name" value="Ribosomal_S19e"/>
    <property type="match status" value="1"/>
</dbReference>
<dbReference type="InterPro" id="IPR006767">
    <property type="entry name" value="Cwf19-like_C_dom-2"/>
</dbReference>
<dbReference type="GO" id="GO:0005840">
    <property type="term" value="C:ribosome"/>
    <property type="evidence" value="ECO:0007669"/>
    <property type="project" value="UniProtKB-KW"/>
</dbReference>
<comment type="similarity">
    <text evidence="1">Belongs to the CWF19 family.</text>
</comment>
<dbReference type="InterPro" id="IPR036390">
    <property type="entry name" value="WH_DNA-bd_sf"/>
</dbReference>
<evidence type="ECO:0000256" key="3">
    <source>
        <dbReference type="ARBA" id="ARBA00022980"/>
    </source>
</evidence>
<feature type="region of interest" description="Disordered" evidence="5">
    <location>
        <begin position="182"/>
        <end position="264"/>
    </location>
</feature>
<dbReference type="GO" id="GO:0071014">
    <property type="term" value="C:post-mRNA release spliceosomal complex"/>
    <property type="evidence" value="ECO:0007669"/>
    <property type="project" value="TreeGrafter"/>
</dbReference>
<feature type="domain" description="Cwf19-like protein C-terminal" evidence="6">
    <location>
        <begin position="592"/>
        <end position="645"/>
    </location>
</feature>
<dbReference type="Pfam" id="PF01090">
    <property type="entry name" value="Ribosomal_S19e"/>
    <property type="match status" value="1"/>
</dbReference>
<protein>
    <submittedName>
        <fullName evidence="8">Uncharacterized protein</fullName>
    </submittedName>
</protein>
<feature type="compositionally biased region" description="Basic and acidic residues" evidence="5">
    <location>
        <begin position="380"/>
        <end position="389"/>
    </location>
</feature>
<dbReference type="InterPro" id="IPR001266">
    <property type="entry name" value="Ribosomal_eS19"/>
</dbReference>
<dbReference type="Pfam" id="PF04677">
    <property type="entry name" value="CwfJ_C_1"/>
    <property type="match status" value="1"/>
</dbReference>
<dbReference type="GO" id="GO:0003735">
    <property type="term" value="F:structural constituent of ribosome"/>
    <property type="evidence" value="ECO:0007669"/>
    <property type="project" value="InterPro"/>
</dbReference>
<dbReference type="GO" id="GO:0000398">
    <property type="term" value="P:mRNA splicing, via spliceosome"/>
    <property type="evidence" value="ECO:0007669"/>
    <property type="project" value="TreeGrafter"/>
</dbReference>
<evidence type="ECO:0000259" key="6">
    <source>
        <dbReference type="Pfam" id="PF04676"/>
    </source>
</evidence>
<feature type="compositionally biased region" description="Basic and acidic residues" evidence="5">
    <location>
        <begin position="39"/>
        <end position="61"/>
    </location>
</feature>
<evidence type="ECO:0000313" key="8">
    <source>
        <dbReference type="EnsemblMetazoa" id="GMOY003904-PA"/>
    </source>
</evidence>
<evidence type="ECO:0000313" key="9">
    <source>
        <dbReference type="Proteomes" id="UP000092444"/>
    </source>
</evidence>
<feature type="compositionally biased region" description="Basic and acidic residues" evidence="5">
    <location>
        <begin position="9"/>
        <end position="24"/>
    </location>
</feature>
<dbReference type="InterPro" id="IPR036265">
    <property type="entry name" value="HIT-like_sf"/>
</dbReference>
<feature type="domain" description="Cwf19-like C-terminal" evidence="7">
    <location>
        <begin position="460"/>
        <end position="583"/>
    </location>
</feature>
<evidence type="ECO:0000256" key="5">
    <source>
        <dbReference type="SAM" id="MobiDB-lite"/>
    </source>
</evidence>
<evidence type="ECO:0000259" key="7">
    <source>
        <dbReference type="Pfam" id="PF04677"/>
    </source>
</evidence>
<dbReference type="VEuPathDB" id="VectorBase:GMOY003904"/>
<dbReference type="PANTHER" id="PTHR12072">
    <property type="entry name" value="CWF19, CELL CYCLE CONTROL PROTEIN"/>
    <property type="match status" value="1"/>
</dbReference>
<dbReference type="EMBL" id="CCAG010019526">
    <property type="status" value="NOT_ANNOTATED_CDS"/>
    <property type="molecule type" value="Genomic_DNA"/>
</dbReference>
<dbReference type="STRING" id="37546.A0A1B0FJ70"/>
<dbReference type="Pfam" id="PF04676">
    <property type="entry name" value="CwfJ_C_2"/>
    <property type="match status" value="1"/>
</dbReference>
<dbReference type="SUPFAM" id="SSF46785">
    <property type="entry name" value="Winged helix' DNA-binding domain"/>
    <property type="match status" value="1"/>
</dbReference>